<dbReference type="GO" id="GO:0006020">
    <property type="term" value="P:inositol metabolic process"/>
    <property type="evidence" value="ECO:0007669"/>
    <property type="project" value="TreeGrafter"/>
</dbReference>
<sequence length="258" mass="29603">MYQKEMYAAIEAGILAQKEILKVYKKDFKVEYKEDNSPVTEADKTSDLIIRGYLKSKFPDYYFLTEEGKDDKERLNKEFVWIIDPLDGTEDFVKKDDEFSINIALSKNHEIVMGVIIIPVTSTIYCAIKGEGAYKINYEKVKRIYVSKKNSDLTCFTSIYHLKENELAMIDKHKDKITNVIKKGSSLKACLIAEGLGEISYRLSKGTKERDTAAFDIIVREAGGLVLKPDGKPMIYNRENVYNDEGYVIVNRIENFLL</sequence>
<reference evidence="5" key="1">
    <citation type="submission" date="2020-10" db="EMBL/GenBank/DDBJ databases">
        <authorList>
            <person name="Gilroy R."/>
        </authorList>
    </citation>
    <scope>NUCLEOTIDE SEQUENCE</scope>
    <source>
        <strain evidence="5">11159</strain>
    </source>
</reference>
<proteinExistence type="predicted"/>
<comment type="cofactor">
    <cofactor evidence="4">
        <name>Mg(2+)</name>
        <dbReference type="ChEBI" id="CHEBI:18420"/>
    </cofactor>
</comment>
<dbReference type="EMBL" id="JADIMY010000058">
    <property type="protein sequence ID" value="MBO8427451.1"/>
    <property type="molecule type" value="Genomic_DNA"/>
</dbReference>
<dbReference type="InterPro" id="IPR020583">
    <property type="entry name" value="Inositol_monoP_metal-BS"/>
</dbReference>
<evidence type="ECO:0000256" key="2">
    <source>
        <dbReference type="ARBA" id="ARBA00022801"/>
    </source>
</evidence>
<dbReference type="CDD" id="cd01638">
    <property type="entry name" value="CysQ"/>
    <property type="match status" value="1"/>
</dbReference>
<dbReference type="GO" id="GO:0046872">
    <property type="term" value="F:metal ion binding"/>
    <property type="evidence" value="ECO:0007669"/>
    <property type="project" value="UniProtKB-KW"/>
</dbReference>
<dbReference type="AlphaFoldDB" id="A0A9D9DHU2"/>
<dbReference type="GO" id="GO:0008934">
    <property type="term" value="F:inositol monophosphate 1-phosphatase activity"/>
    <property type="evidence" value="ECO:0007669"/>
    <property type="project" value="TreeGrafter"/>
</dbReference>
<keyword evidence="3 4" id="KW-0460">Magnesium</keyword>
<gene>
    <name evidence="5" type="ORF">IAC58_02690</name>
</gene>
<feature type="binding site" evidence="4">
    <location>
        <position position="86"/>
    </location>
    <ligand>
        <name>Mg(2+)</name>
        <dbReference type="ChEBI" id="CHEBI:18420"/>
        <label>1</label>
        <note>catalytic</note>
    </ligand>
</feature>
<accession>A0A9D9DHU2</accession>
<dbReference type="Gene3D" id="3.40.190.80">
    <property type="match status" value="1"/>
</dbReference>
<dbReference type="Pfam" id="PF00459">
    <property type="entry name" value="Inositol_P"/>
    <property type="match status" value="1"/>
</dbReference>
<dbReference type="SUPFAM" id="SSF56655">
    <property type="entry name" value="Carbohydrate phosphatase"/>
    <property type="match status" value="1"/>
</dbReference>
<feature type="binding site" evidence="4">
    <location>
        <position position="84"/>
    </location>
    <ligand>
        <name>Mg(2+)</name>
        <dbReference type="ChEBI" id="CHEBI:18420"/>
        <label>1</label>
        <note>catalytic</note>
    </ligand>
</feature>
<dbReference type="PROSITE" id="PS00629">
    <property type="entry name" value="IMP_1"/>
    <property type="match status" value="1"/>
</dbReference>
<dbReference type="Proteomes" id="UP000823613">
    <property type="component" value="Unassembled WGS sequence"/>
</dbReference>
<dbReference type="GO" id="GO:0007165">
    <property type="term" value="P:signal transduction"/>
    <property type="evidence" value="ECO:0007669"/>
    <property type="project" value="TreeGrafter"/>
</dbReference>
<dbReference type="Gene3D" id="3.30.540.10">
    <property type="entry name" value="Fructose-1,6-Bisphosphatase, subunit A, domain 1"/>
    <property type="match status" value="1"/>
</dbReference>
<keyword evidence="2" id="KW-0378">Hydrolase</keyword>
<feature type="binding site" evidence="4">
    <location>
        <position position="87"/>
    </location>
    <ligand>
        <name>Mg(2+)</name>
        <dbReference type="ChEBI" id="CHEBI:18420"/>
        <label>1</label>
        <note>catalytic</note>
    </ligand>
</feature>
<dbReference type="PANTHER" id="PTHR20854">
    <property type="entry name" value="INOSITOL MONOPHOSPHATASE"/>
    <property type="match status" value="1"/>
</dbReference>
<dbReference type="InterPro" id="IPR000760">
    <property type="entry name" value="Inositol_monophosphatase-like"/>
</dbReference>
<dbReference type="PANTHER" id="PTHR20854:SF4">
    <property type="entry name" value="INOSITOL-1-MONOPHOSPHATASE-RELATED"/>
    <property type="match status" value="1"/>
</dbReference>
<evidence type="ECO:0000313" key="6">
    <source>
        <dbReference type="Proteomes" id="UP000823613"/>
    </source>
</evidence>
<comment type="caution">
    <text evidence="5">The sequence shown here is derived from an EMBL/GenBank/DDBJ whole genome shotgun (WGS) entry which is preliminary data.</text>
</comment>
<feature type="binding site" evidence="4">
    <location>
        <position position="66"/>
    </location>
    <ligand>
        <name>Mg(2+)</name>
        <dbReference type="ChEBI" id="CHEBI:18420"/>
        <label>1</label>
        <note>catalytic</note>
    </ligand>
</feature>
<evidence type="ECO:0000313" key="5">
    <source>
        <dbReference type="EMBL" id="MBO8427451.1"/>
    </source>
</evidence>
<organism evidence="5 6">
    <name type="scientific">Candidatus Onthovivens merdipullorum</name>
    <dbReference type="NCBI Taxonomy" id="2840889"/>
    <lineage>
        <taxon>Bacteria</taxon>
        <taxon>Bacillati</taxon>
        <taxon>Bacillota</taxon>
        <taxon>Bacilli</taxon>
        <taxon>Bacillales</taxon>
        <taxon>Candidatus Onthovivens</taxon>
    </lineage>
</organism>
<keyword evidence="1 4" id="KW-0479">Metal-binding</keyword>
<reference evidence="5" key="2">
    <citation type="journal article" date="2021" name="PeerJ">
        <title>Extensive microbial diversity within the chicken gut microbiome revealed by metagenomics and culture.</title>
        <authorList>
            <person name="Gilroy R."/>
            <person name="Ravi A."/>
            <person name="Getino M."/>
            <person name="Pursley I."/>
            <person name="Horton D.L."/>
            <person name="Alikhan N.F."/>
            <person name="Baker D."/>
            <person name="Gharbi K."/>
            <person name="Hall N."/>
            <person name="Watson M."/>
            <person name="Adriaenssens E.M."/>
            <person name="Foster-Nyarko E."/>
            <person name="Jarju S."/>
            <person name="Secka A."/>
            <person name="Antonio M."/>
            <person name="Oren A."/>
            <person name="Chaudhuri R.R."/>
            <person name="La Ragione R."/>
            <person name="Hildebrand F."/>
            <person name="Pallen M.J."/>
        </authorList>
    </citation>
    <scope>NUCLEOTIDE SEQUENCE</scope>
    <source>
        <strain evidence="5">11159</strain>
    </source>
</reference>
<name>A0A9D9DHU2_9BACL</name>
<feature type="binding site" evidence="4">
    <location>
        <position position="211"/>
    </location>
    <ligand>
        <name>Mg(2+)</name>
        <dbReference type="ChEBI" id="CHEBI:18420"/>
        <label>1</label>
        <note>catalytic</note>
    </ligand>
</feature>
<evidence type="ECO:0000256" key="3">
    <source>
        <dbReference type="ARBA" id="ARBA00022842"/>
    </source>
</evidence>
<evidence type="ECO:0000256" key="1">
    <source>
        <dbReference type="ARBA" id="ARBA00022723"/>
    </source>
</evidence>
<evidence type="ECO:0000256" key="4">
    <source>
        <dbReference type="PIRSR" id="PIRSR600760-2"/>
    </source>
</evidence>
<dbReference type="PRINTS" id="PR00377">
    <property type="entry name" value="IMPHPHTASES"/>
</dbReference>
<protein>
    <submittedName>
        <fullName evidence="5">3'(2'),5'-bisphosphate nucleotidase CysQ</fullName>
    </submittedName>
</protein>